<evidence type="ECO:0000313" key="4">
    <source>
        <dbReference type="Proteomes" id="UP001476247"/>
    </source>
</evidence>
<evidence type="ECO:0000256" key="1">
    <source>
        <dbReference type="SAM" id="MobiDB-lite"/>
    </source>
</evidence>
<dbReference type="Pfam" id="PF01612">
    <property type="entry name" value="DNA_pol_A_exo1"/>
    <property type="match status" value="1"/>
</dbReference>
<dbReference type="SMART" id="SM00474">
    <property type="entry name" value="35EXOc"/>
    <property type="match status" value="1"/>
</dbReference>
<evidence type="ECO:0000313" key="3">
    <source>
        <dbReference type="EMBL" id="GAA5797116.1"/>
    </source>
</evidence>
<organism evidence="3 4">
    <name type="scientific">Helicostylum pulchrum</name>
    <dbReference type="NCBI Taxonomy" id="562976"/>
    <lineage>
        <taxon>Eukaryota</taxon>
        <taxon>Fungi</taxon>
        <taxon>Fungi incertae sedis</taxon>
        <taxon>Mucoromycota</taxon>
        <taxon>Mucoromycotina</taxon>
        <taxon>Mucoromycetes</taxon>
        <taxon>Mucorales</taxon>
        <taxon>Mucorineae</taxon>
        <taxon>Mucoraceae</taxon>
        <taxon>Helicostylum</taxon>
    </lineage>
</organism>
<feature type="region of interest" description="Disordered" evidence="1">
    <location>
        <begin position="1"/>
        <end position="21"/>
    </location>
</feature>
<reference evidence="3 4" key="1">
    <citation type="submission" date="2024-04" db="EMBL/GenBank/DDBJ databases">
        <title>genome sequences of Mucor flavus KT1a and Helicostylum pulchrum KT1b strains isolation_sourced from the surface of a dry-aged beef.</title>
        <authorList>
            <person name="Toyotome T."/>
            <person name="Hosono M."/>
            <person name="Torimaru M."/>
            <person name="Fukuda K."/>
            <person name="Mikami N."/>
        </authorList>
    </citation>
    <scope>NUCLEOTIDE SEQUENCE [LARGE SCALE GENOMIC DNA]</scope>
    <source>
        <strain evidence="3 4">KT1b</strain>
    </source>
</reference>
<comment type="caution">
    <text evidence="3">The sequence shown here is derived from an EMBL/GenBank/DDBJ whole genome shotgun (WGS) entry which is preliminary data.</text>
</comment>
<dbReference type="SUPFAM" id="SSF53098">
    <property type="entry name" value="Ribonuclease H-like"/>
    <property type="match status" value="1"/>
</dbReference>
<gene>
    <name evidence="3" type="ORF">HPULCUR_002495</name>
</gene>
<sequence length="759" mass="86268">MASLGAELDSDSSDEEWVINSAKTQAKPTKINKPQRLTISAASIRTIQANIPKSNRLPPFQPNVPLPSQILKSAPILPPSLQFISEEELDIMCLKMDADLLVSRIVDVYKSAEIFSRIREIETDSMSIESRLKEHLSNSSDPCGFILSALISLSVYFSEHPKNKDLTSKFRRLLTTSFCTALARFLNTPVDKRQIFVSSTPETDLITFDDTTEDLISFDEVIQNKEEYDDDDDDDDDDDYDDDDDVITIEANDRYSLTRNHQLKLIGMMDTIPSPVMIYYSMDVYKLGNLISSGCEFEDDGVKLCKLLMKHCHYDEAVNCIKKLNLYARFPINSIADQYFTVGNGPLLATLTQGQIDLQKHLLSFINKQLRFNYAGNLDIIPRQYFDDLDNTQQLSRLKERKFQKDLVSCGVKVLKESGLEEKDYYFISLSQRYAGLRYILAQRTIQQAEDGDLSIEASSNFNGLIDLLCEDDPVLARLAIKELIDIGDTIAPPYFASLYKQQEFYCRYNALPINQRLLGVVKGEQMSRHRSMFSPKKPSNQNGVAYYKLPLHAKRVLVDSHAGLMHLKDVLSTSNICGIDTEWIPAFAKSNSVKTALMQIACDIEGYVFLLDLKTIFLPQNFQLFNITEKILQLLFEDDQILKIAYDFSGDFDMLYSSIPSSKNWKVSKLLDLKSLKTLPTTASDQGQIITGGLAGVTFTFLGVTLNKRQQLSNWEKRPLTEEQAIYGACDAYCLLDLYYTLVRLNHPFIRNYIEFSQ</sequence>
<dbReference type="Proteomes" id="UP001476247">
    <property type="component" value="Unassembled WGS sequence"/>
</dbReference>
<dbReference type="InterPro" id="IPR052408">
    <property type="entry name" value="Exonuclease_MUT-7-like"/>
</dbReference>
<evidence type="ECO:0000259" key="2">
    <source>
        <dbReference type="SMART" id="SM00474"/>
    </source>
</evidence>
<dbReference type="InterPro" id="IPR036397">
    <property type="entry name" value="RNaseH_sf"/>
</dbReference>
<dbReference type="EMBL" id="BAABUJ010000007">
    <property type="protein sequence ID" value="GAA5797116.1"/>
    <property type="molecule type" value="Genomic_DNA"/>
</dbReference>
<dbReference type="PANTHER" id="PTHR47765:SF2">
    <property type="entry name" value="EXONUCLEASE MUT-7 HOMOLOG"/>
    <property type="match status" value="1"/>
</dbReference>
<keyword evidence="4" id="KW-1185">Reference proteome</keyword>
<name>A0ABP9XQR0_9FUNG</name>
<feature type="compositionally biased region" description="Acidic residues" evidence="1">
    <location>
        <begin position="8"/>
        <end position="17"/>
    </location>
</feature>
<accession>A0ABP9XQR0</accession>
<proteinExistence type="predicted"/>
<feature type="domain" description="3'-5' exonuclease" evidence="2">
    <location>
        <begin position="559"/>
        <end position="748"/>
    </location>
</feature>
<dbReference type="InterPro" id="IPR012337">
    <property type="entry name" value="RNaseH-like_sf"/>
</dbReference>
<dbReference type="PANTHER" id="PTHR47765">
    <property type="entry name" value="3'-5' EXONUCLEASE DOMAIN-CONTAINING PROTEIN"/>
    <property type="match status" value="1"/>
</dbReference>
<protein>
    <recommendedName>
        <fullName evidence="2">3'-5' exonuclease domain-containing protein</fullName>
    </recommendedName>
</protein>
<dbReference type="Gene3D" id="3.30.420.10">
    <property type="entry name" value="Ribonuclease H-like superfamily/Ribonuclease H"/>
    <property type="match status" value="1"/>
</dbReference>
<dbReference type="InterPro" id="IPR002562">
    <property type="entry name" value="3'-5'_exonuclease_dom"/>
</dbReference>